<feature type="transmembrane region" description="Helical" evidence="1">
    <location>
        <begin position="6"/>
        <end position="39"/>
    </location>
</feature>
<accession>A0A942TMS6</accession>
<dbReference type="Proteomes" id="UP000682713">
    <property type="component" value="Unassembled WGS sequence"/>
</dbReference>
<gene>
    <name evidence="2" type="ORF">KHA93_11280</name>
</gene>
<protein>
    <submittedName>
        <fullName evidence="2">Lmo0937 family membrane protein</fullName>
    </submittedName>
</protein>
<proteinExistence type="predicted"/>
<organism evidence="2 3">
    <name type="scientific">Lederbergia citrisecunda</name>
    <dbReference type="NCBI Taxonomy" id="2833583"/>
    <lineage>
        <taxon>Bacteria</taxon>
        <taxon>Bacillati</taxon>
        <taxon>Bacillota</taxon>
        <taxon>Bacilli</taxon>
        <taxon>Bacillales</taxon>
        <taxon>Bacillaceae</taxon>
        <taxon>Lederbergia</taxon>
    </lineage>
</organism>
<dbReference type="NCBIfam" id="NF033488">
    <property type="entry name" value="lmo0937_fam_TM"/>
    <property type="match status" value="1"/>
</dbReference>
<name>A0A942TMS6_9BACI</name>
<dbReference type="Pfam" id="PF18919">
    <property type="entry name" value="DUF5670"/>
    <property type="match status" value="1"/>
</dbReference>
<dbReference type="InterPro" id="IPR043727">
    <property type="entry name" value="Lmo0937-like"/>
</dbReference>
<keyword evidence="1" id="KW-1133">Transmembrane helix</keyword>
<keyword evidence="1" id="KW-0812">Transmembrane</keyword>
<evidence type="ECO:0000313" key="3">
    <source>
        <dbReference type="Proteomes" id="UP000682713"/>
    </source>
</evidence>
<evidence type="ECO:0000256" key="1">
    <source>
        <dbReference type="SAM" id="Phobius"/>
    </source>
</evidence>
<dbReference type="EMBL" id="JAGYPJ010000001">
    <property type="protein sequence ID" value="MBS4200213.1"/>
    <property type="molecule type" value="Genomic_DNA"/>
</dbReference>
<keyword evidence="1" id="KW-0472">Membrane</keyword>
<keyword evidence="3" id="KW-1185">Reference proteome</keyword>
<reference evidence="2 3" key="1">
    <citation type="submission" date="2021-05" db="EMBL/GenBank/DDBJ databases">
        <title>Novel Bacillus species.</title>
        <authorList>
            <person name="Liu G."/>
        </authorList>
    </citation>
    <scope>NUCLEOTIDE SEQUENCE [LARGE SCALE GENOMIC DNA]</scope>
    <source>
        <strain evidence="2 3">FJAT-49732</strain>
    </source>
</reference>
<comment type="caution">
    <text evidence="2">The sequence shown here is derived from an EMBL/GenBank/DDBJ whole genome shotgun (WGS) entry which is preliminary data.</text>
</comment>
<sequence length="48" mass="5256">MLWTIIGILVVLWLLGFIAKIGGALIHILLIVALVLFVFNLIAGKRAK</sequence>
<dbReference type="AlphaFoldDB" id="A0A942TMS6"/>
<dbReference type="RefSeq" id="WP_213110813.1">
    <property type="nucleotide sequence ID" value="NZ_JAGYPJ010000001.1"/>
</dbReference>
<evidence type="ECO:0000313" key="2">
    <source>
        <dbReference type="EMBL" id="MBS4200213.1"/>
    </source>
</evidence>